<feature type="domain" description="EAL" evidence="2">
    <location>
        <begin position="355"/>
        <end position="608"/>
    </location>
</feature>
<dbReference type="SUPFAM" id="SSF141868">
    <property type="entry name" value="EAL domain-like"/>
    <property type="match status" value="1"/>
</dbReference>
<dbReference type="SMART" id="SM00052">
    <property type="entry name" value="EAL"/>
    <property type="match status" value="1"/>
</dbReference>
<dbReference type="PANTHER" id="PTHR44757">
    <property type="entry name" value="DIGUANYLATE CYCLASE DGCP"/>
    <property type="match status" value="1"/>
</dbReference>
<dbReference type="Pfam" id="PF00990">
    <property type="entry name" value="GGDEF"/>
    <property type="match status" value="1"/>
</dbReference>
<name>A0ABY6MTC3_9BURK</name>
<dbReference type="NCBIfam" id="TIGR00254">
    <property type="entry name" value="GGDEF"/>
    <property type="match status" value="1"/>
</dbReference>
<sequence length="627" mass="68959">MKKLLEWLALYRETVLSSVAMVGSIMVLTALQYVGLDRRFHDELMTQARIVSQNTAAALMFDAPSDAMEVLDALVASPHVTSALLLRGDGSGFAYYERGERERSWWAHRAGVETVRAPVSAGGQVVGTLVLRADRSVVWADVAKFLMGGLGISAIALGLSLVASRRLRARVRAAQERTRYLALHDALTGLLNRASFHYALEAALEQANAVHAQYALMFIDVDNFKQINDTAGHTGGDRVLCEVGERLRALVRPHDVVARLGGDEFAVLLRTTGDASEAAARVARDVIERVPRQIDFDGETLRVSVSVGIALLPDDARTAEDAMQCADAAMYLAKREGKDGFRFFSAELGAEIRRRAALEADVRAGLEGRQFLLHYQPVFDMQGRLAGMEALMRWQHPHRGMVPPIEFIPLAESTGLIVELGLAALRCVREDLRAWEAAGLRPPRVALNLASTQFRRESQRRRFLEALDELGLTPDRVEFELTETAVFEDIGSPDSVLEALRARGYALAIDDFGTGYSSLSYLRRLRCGKLKIDKSFVRDICQSRVAALLVRSIIDVAHALHMRVVAEGVEQEAEREKLRTLGCDLLQGYLLARPMPCEAMARLLQEHRRVGGEQGAPGALTSPAASA</sequence>
<dbReference type="InterPro" id="IPR033417">
    <property type="entry name" value="CHASE8"/>
</dbReference>
<evidence type="ECO:0000256" key="1">
    <source>
        <dbReference type="SAM" id="Phobius"/>
    </source>
</evidence>
<feature type="transmembrane region" description="Helical" evidence="1">
    <location>
        <begin position="142"/>
        <end position="163"/>
    </location>
</feature>
<dbReference type="Pfam" id="PF00563">
    <property type="entry name" value="EAL"/>
    <property type="match status" value="1"/>
</dbReference>
<dbReference type="InterPro" id="IPR052155">
    <property type="entry name" value="Biofilm_reg_signaling"/>
</dbReference>
<dbReference type="InterPro" id="IPR035919">
    <property type="entry name" value="EAL_sf"/>
</dbReference>
<protein>
    <submittedName>
        <fullName evidence="4">EAL domain-containing protein</fullName>
    </submittedName>
</protein>
<gene>
    <name evidence="4" type="ORF">OMP39_01295</name>
</gene>
<dbReference type="InterPro" id="IPR001633">
    <property type="entry name" value="EAL_dom"/>
</dbReference>
<organism evidence="4 5">
    <name type="scientific">Caldimonas aquatica</name>
    <dbReference type="NCBI Taxonomy" id="376175"/>
    <lineage>
        <taxon>Bacteria</taxon>
        <taxon>Pseudomonadati</taxon>
        <taxon>Pseudomonadota</taxon>
        <taxon>Betaproteobacteria</taxon>
        <taxon>Burkholderiales</taxon>
        <taxon>Sphaerotilaceae</taxon>
        <taxon>Caldimonas</taxon>
    </lineage>
</organism>
<dbReference type="PANTHER" id="PTHR44757:SF2">
    <property type="entry name" value="BIOFILM ARCHITECTURE MAINTENANCE PROTEIN MBAA"/>
    <property type="match status" value="1"/>
</dbReference>
<dbReference type="RefSeq" id="WP_264893019.1">
    <property type="nucleotide sequence ID" value="NZ_CP110257.1"/>
</dbReference>
<dbReference type="PROSITE" id="PS50883">
    <property type="entry name" value="EAL"/>
    <property type="match status" value="1"/>
</dbReference>
<proteinExistence type="predicted"/>
<feature type="domain" description="GGDEF" evidence="3">
    <location>
        <begin position="212"/>
        <end position="346"/>
    </location>
</feature>
<keyword evidence="1" id="KW-1133">Transmembrane helix</keyword>
<evidence type="ECO:0000259" key="3">
    <source>
        <dbReference type="PROSITE" id="PS50887"/>
    </source>
</evidence>
<dbReference type="SMART" id="SM00267">
    <property type="entry name" value="GGDEF"/>
    <property type="match status" value="1"/>
</dbReference>
<feature type="transmembrane region" description="Helical" evidence="1">
    <location>
        <begin position="15"/>
        <end position="36"/>
    </location>
</feature>
<dbReference type="CDD" id="cd01948">
    <property type="entry name" value="EAL"/>
    <property type="match status" value="1"/>
</dbReference>
<dbReference type="Gene3D" id="3.20.20.450">
    <property type="entry name" value="EAL domain"/>
    <property type="match status" value="1"/>
</dbReference>
<dbReference type="Proteomes" id="UP001163266">
    <property type="component" value="Chromosome"/>
</dbReference>
<keyword evidence="5" id="KW-1185">Reference proteome</keyword>
<dbReference type="EMBL" id="CP110257">
    <property type="protein sequence ID" value="UZD55261.1"/>
    <property type="molecule type" value="Genomic_DNA"/>
</dbReference>
<evidence type="ECO:0000313" key="5">
    <source>
        <dbReference type="Proteomes" id="UP001163266"/>
    </source>
</evidence>
<keyword evidence="1" id="KW-0472">Membrane</keyword>
<evidence type="ECO:0000259" key="2">
    <source>
        <dbReference type="PROSITE" id="PS50883"/>
    </source>
</evidence>
<dbReference type="Pfam" id="PF17152">
    <property type="entry name" value="CHASE8"/>
    <property type="match status" value="1"/>
</dbReference>
<dbReference type="Gene3D" id="3.30.70.270">
    <property type="match status" value="1"/>
</dbReference>
<dbReference type="CDD" id="cd01949">
    <property type="entry name" value="GGDEF"/>
    <property type="match status" value="1"/>
</dbReference>
<dbReference type="PROSITE" id="PS50887">
    <property type="entry name" value="GGDEF"/>
    <property type="match status" value="1"/>
</dbReference>
<dbReference type="InterPro" id="IPR029787">
    <property type="entry name" value="Nucleotide_cyclase"/>
</dbReference>
<reference evidence="4" key="1">
    <citation type="submission" date="2022-10" db="EMBL/GenBank/DDBJ databases">
        <title>Complete genome sequence of Schlegelella aquatica LMG 23380.</title>
        <authorList>
            <person name="Musilova J."/>
            <person name="Kourilova X."/>
            <person name="Bezdicek M."/>
            <person name="Hermankova K."/>
            <person name="Obruca S."/>
            <person name="Sedlar K."/>
        </authorList>
    </citation>
    <scope>NUCLEOTIDE SEQUENCE</scope>
    <source>
        <strain evidence="4">LMG 23380</strain>
    </source>
</reference>
<evidence type="ECO:0000313" key="4">
    <source>
        <dbReference type="EMBL" id="UZD55261.1"/>
    </source>
</evidence>
<dbReference type="SUPFAM" id="SSF55073">
    <property type="entry name" value="Nucleotide cyclase"/>
    <property type="match status" value="1"/>
</dbReference>
<keyword evidence="1" id="KW-0812">Transmembrane</keyword>
<accession>A0ABY6MTC3</accession>
<dbReference type="InterPro" id="IPR000160">
    <property type="entry name" value="GGDEF_dom"/>
</dbReference>
<dbReference type="InterPro" id="IPR043128">
    <property type="entry name" value="Rev_trsase/Diguanyl_cyclase"/>
</dbReference>